<comment type="caution">
    <text evidence="4">The sequence shown here is derived from an EMBL/GenBank/DDBJ whole genome shotgun (WGS) entry which is preliminary data.</text>
</comment>
<organism evidence="4 5">
    <name type="scientific">Seminavis robusta</name>
    <dbReference type="NCBI Taxonomy" id="568900"/>
    <lineage>
        <taxon>Eukaryota</taxon>
        <taxon>Sar</taxon>
        <taxon>Stramenopiles</taxon>
        <taxon>Ochrophyta</taxon>
        <taxon>Bacillariophyta</taxon>
        <taxon>Bacillariophyceae</taxon>
        <taxon>Bacillariophycidae</taxon>
        <taxon>Naviculales</taxon>
        <taxon>Naviculaceae</taxon>
        <taxon>Seminavis</taxon>
    </lineage>
</organism>
<accession>A0A9N8ESZ0</accession>
<feature type="transmembrane region" description="Helical" evidence="3">
    <location>
        <begin position="66"/>
        <end position="85"/>
    </location>
</feature>
<keyword evidence="3" id="KW-1133">Transmembrane helix</keyword>
<evidence type="ECO:0000313" key="5">
    <source>
        <dbReference type="Proteomes" id="UP001153069"/>
    </source>
</evidence>
<dbReference type="AlphaFoldDB" id="A0A9N8ESZ0"/>
<keyword evidence="3" id="KW-0472">Membrane</keyword>
<feature type="region of interest" description="Disordered" evidence="2">
    <location>
        <begin position="1"/>
        <end position="21"/>
    </location>
</feature>
<keyword evidence="1" id="KW-0175">Coiled coil</keyword>
<keyword evidence="5" id="KW-1185">Reference proteome</keyword>
<proteinExistence type="predicted"/>
<feature type="transmembrane region" description="Helical" evidence="3">
    <location>
        <begin position="40"/>
        <end position="60"/>
    </location>
</feature>
<feature type="coiled-coil region" evidence="1">
    <location>
        <begin position="109"/>
        <end position="136"/>
    </location>
</feature>
<gene>
    <name evidence="4" type="ORF">SEMRO_1545_G281340.1</name>
</gene>
<dbReference type="OrthoDB" id="192197at2759"/>
<name>A0A9N8ESZ0_9STRA</name>
<evidence type="ECO:0000256" key="2">
    <source>
        <dbReference type="SAM" id="MobiDB-lite"/>
    </source>
</evidence>
<protein>
    <submittedName>
        <fullName evidence="4">Uncharacterized protein</fullName>
    </submittedName>
</protein>
<feature type="compositionally biased region" description="Polar residues" evidence="2">
    <location>
        <begin position="1"/>
        <end position="10"/>
    </location>
</feature>
<reference evidence="4" key="1">
    <citation type="submission" date="2020-06" db="EMBL/GenBank/DDBJ databases">
        <authorList>
            <consortium name="Plant Systems Biology data submission"/>
        </authorList>
    </citation>
    <scope>NUCLEOTIDE SEQUENCE</scope>
    <source>
        <strain evidence="4">D6</strain>
    </source>
</reference>
<evidence type="ECO:0000313" key="4">
    <source>
        <dbReference type="EMBL" id="CAB9524504.1"/>
    </source>
</evidence>
<evidence type="ECO:0000256" key="3">
    <source>
        <dbReference type="SAM" id="Phobius"/>
    </source>
</evidence>
<sequence length="274" mass="30789">MSSSNVNMPSPETFDDEYDDESMEEQVAAKNAKVSLAMRIMTTFTLVSMGVNAAVLGIMFSVTKELVYVSLVASSFAILVGLLVVKRQIIDMAPTHTLRFIHNKLRRKVHHLYLENNKLKEHVDDLESNVKELGDVENQLSDITKKQDSNVDDLVKLVKENGTLTNQMTRLIMASAAMQMMDLALDSDRDESNLFSDDEIDSLLRRLENIEGIKVNETALREHIKEDNSLQSIMAMLQYARTYAHKYPPGSGKTPPMGEDAPCFTFDVEQVVAQ</sequence>
<dbReference type="EMBL" id="CAICTM010001543">
    <property type="protein sequence ID" value="CAB9524504.1"/>
    <property type="molecule type" value="Genomic_DNA"/>
</dbReference>
<dbReference type="Proteomes" id="UP001153069">
    <property type="component" value="Unassembled WGS sequence"/>
</dbReference>
<evidence type="ECO:0000256" key="1">
    <source>
        <dbReference type="SAM" id="Coils"/>
    </source>
</evidence>
<keyword evidence="3" id="KW-0812">Transmembrane</keyword>